<dbReference type="PATRIC" id="fig|997872.3.peg.440"/>
<keyword evidence="3" id="KW-1185">Reference proteome</keyword>
<keyword evidence="1" id="KW-0812">Transmembrane</keyword>
<reference evidence="2 3" key="1">
    <citation type="submission" date="2013-03" db="EMBL/GenBank/DDBJ databases">
        <title>The Genome Sequence of Atopobium minutum 10063974.</title>
        <authorList>
            <consortium name="The Broad Institute Genome Sequencing Platform"/>
            <person name="Earl A."/>
            <person name="Ward D."/>
            <person name="Feldgarden M."/>
            <person name="Gevers D."/>
            <person name="Lambert T."/>
            <person name="Marvaud J.-C."/>
            <person name="Courvalin P."/>
            <person name="Walker B."/>
            <person name="Young S.K."/>
            <person name="Zeng Q."/>
            <person name="Gargeya S."/>
            <person name="Fitzgerald M."/>
            <person name="Haas B."/>
            <person name="Abouelleil A."/>
            <person name="Alvarado L."/>
            <person name="Arachchi H.M."/>
            <person name="Berlin A.M."/>
            <person name="Chapman S.B."/>
            <person name="Dewar J."/>
            <person name="Goldberg J."/>
            <person name="Griggs A."/>
            <person name="Gujja S."/>
            <person name="Hansen M."/>
            <person name="Howarth C."/>
            <person name="Imamovic A."/>
            <person name="Larimer J."/>
            <person name="McCowan C."/>
            <person name="Murphy C."/>
            <person name="Neiman D."/>
            <person name="Pearson M."/>
            <person name="Priest M."/>
            <person name="Roberts A."/>
            <person name="Saif S."/>
            <person name="Shea T."/>
            <person name="Sisk P."/>
            <person name="Sykes S."/>
            <person name="Wortman J."/>
            <person name="Nusbaum C."/>
            <person name="Birren B."/>
        </authorList>
    </citation>
    <scope>NUCLEOTIDE SEQUENCE [LARGE SCALE GENOMIC DNA]</scope>
    <source>
        <strain evidence="2 3">10063974</strain>
    </source>
</reference>
<keyword evidence="1" id="KW-1133">Transmembrane helix</keyword>
<dbReference type="AlphaFoldDB" id="N2BRM9"/>
<dbReference type="EMBL" id="AGXC01000001">
    <property type="protein sequence ID" value="EMZ42886.1"/>
    <property type="molecule type" value="Genomic_DNA"/>
</dbReference>
<proteinExistence type="predicted"/>
<gene>
    <name evidence="2" type="ORF">HMPREF1091_00444</name>
</gene>
<keyword evidence="1" id="KW-0472">Membrane</keyword>
<sequence length="39" mass="4209">FVVEFGAVLLWSLALFCCGVWRCFVVEFGAVLAANKVGS</sequence>
<evidence type="ECO:0000313" key="3">
    <source>
        <dbReference type="Proteomes" id="UP000012651"/>
    </source>
</evidence>
<accession>N2BRM9</accession>
<protein>
    <submittedName>
        <fullName evidence="2">Uncharacterized protein</fullName>
    </submittedName>
</protein>
<dbReference type="HOGENOM" id="CLU_3321261_0_0_11"/>
<dbReference type="Proteomes" id="UP000012651">
    <property type="component" value="Unassembled WGS sequence"/>
</dbReference>
<evidence type="ECO:0000256" key="1">
    <source>
        <dbReference type="SAM" id="Phobius"/>
    </source>
</evidence>
<feature type="transmembrane region" description="Helical" evidence="1">
    <location>
        <begin position="6"/>
        <end position="34"/>
    </location>
</feature>
<feature type="non-terminal residue" evidence="2">
    <location>
        <position position="1"/>
    </location>
</feature>
<organism evidence="2 3">
    <name type="scientific">Atopobium minutum 10063974</name>
    <dbReference type="NCBI Taxonomy" id="997872"/>
    <lineage>
        <taxon>Bacteria</taxon>
        <taxon>Bacillati</taxon>
        <taxon>Actinomycetota</taxon>
        <taxon>Coriobacteriia</taxon>
        <taxon>Coriobacteriales</taxon>
        <taxon>Atopobiaceae</taxon>
        <taxon>Atopobium</taxon>
    </lineage>
</organism>
<comment type="caution">
    <text evidence="2">The sequence shown here is derived from an EMBL/GenBank/DDBJ whole genome shotgun (WGS) entry which is preliminary data.</text>
</comment>
<name>N2BRM9_9ACTN</name>
<evidence type="ECO:0000313" key="2">
    <source>
        <dbReference type="EMBL" id="EMZ42886.1"/>
    </source>
</evidence>